<dbReference type="InterPro" id="IPR002156">
    <property type="entry name" value="RNaseH_domain"/>
</dbReference>
<dbReference type="Gene3D" id="3.30.420.10">
    <property type="entry name" value="Ribonuclease H-like superfamily/Ribonuclease H"/>
    <property type="match status" value="1"/>
</dbReference>
<dbReference type="CDD" id="cd01650">
    <property type="entry name" value="RT_nLTR_like"/>
    <property type="match status" value="1"/>
</dbReference>
<dbReference type="CDD" id="cd09276">
    <property type="entry name" value="Rnase_HI_RT_non_LTR"/>
    <property type="match status" value="1"/>
</dbReference>
<dbReference type="PANTHER" id="PTHR33481:SF1">
    <property type="entry name" value="ENDONUCLEASE_EXONUCLEASE_PHOSPHATASE DOMAIN-CONTAINING PROTEIN-RELATED"/>
    <property type="match status" value="1"/>
</dbReference>
<comment type="caution">
    <text evidence="4">The sequence shown here is derived from an EMBL/GenBank/DDBJ whole genome shotgun (WGS) entry which is preliminary data.</text>
</comment>
<evidence type="ECO:0008006" key="6">
    <source>
        <dbReference type="Google" id="ProtNLM"/>
    </source>
</evidence>
<dbReference type="PROSITE" id="PS50879">
    <property type="entry name" value="RNASE_H_1"/>
    <property type="match status" value="1"/>
</dbReference>
<dbReference type="AlphaFoldDB" id="A0AAD5UU98"/>
<evidence type="ECO:0000313" key="5">
    <source>
        <dbReference type="Proteomes" id="UP001212997"/>
    </source>
</evidence>
<dbReference type="EMBL" id="JANAWD010000672">
    <property type="protein sequence ID" value="KAJ3476748.1"/>
    <property type="molecule type" value="Genomic_DNA"/>
</dbReference>
<dbReference type="Pfam" id="PF00078">
    <property type="entry name" value="RVT_1"/>
    <property type="match status" value="1"/>
</dbReference>
<keyword evidence="5" id="KW-1185">Reference proteome</keyword>
<dbReference type="InterPro" id="IPR036397">
    <property type="entry name" value="RNaseH_sf"/>
</dbReference>
<evidence type="ECO:0000256" key="1">
    <source>
        <dbReference type="SAM" id="MobiDB-lite"/>
    </source>
</evidence>
<feature type="region of interest" description="Disordered" evidence="1">
    <location>
        <begin position="940"/>
        <end position="960"/>
    </location>
</feature>
<dbReference type="InterPro" id="IPR043502">
    <property type="entry name" value="DNA/RNA_pol_sf"/>
</dbReference>
<dbReference type="Proteomes" id="UP001212997">
    <property type="component" value="Unassembled WGS sequence"/>
</dbReference>
<evidence type="ECO:0000259" key="2">
    <source>
        <dbReference type="PROSITE" id="PS50878"/>
    </source>
</evidence>
<dbReference type="SUPFAM" id="SSF53098">
    <property type="entry name" value="Ribonuclease H-like"/>
    <property type="match status" value="1"/>
</dbReference>
<dbReference type="InterPro" id="IPR012337">
    <property type="entry name" value="RNaseH-like_sf"/>
</dbReference>
<sequence>MVTKCSTSDGYCSDHRAVDVWVDTLTPSNPQIERYLWRDTEWKEYGNTLTDLLAEQDFTVKSSTADSPETIDAAANILSECMARAAELTVPVSKPSPFSKRWWTKELSEQLRSLKTLQNRALKRNSTPAERAAVIPARREYTAAVKRQKRRHWAKWLEEATDRTVWQANKYITQEPGNVTASRTPDLQGPQGMATTNEEKSNVLRDTFFPEAPDANLDDLDDFEYPTPLDSPEITSDEVAKAIEVLSPYKAPGPNAIPNIAIQSTRHIIIPSLTSLFNACLRVGHQPTLWKIFTTVTLRKPHKPDYSIPKAYRPIALEDTIGKVLEAVIARRLSSLAEIHGLLPPNHFGGRPGRTTTDAVLYLVQRIKDAWRGKGVTSVLFLDISQAFPSVSHTRLIHNLRKRQVPENLVTWISSFLTGRTTKLKFDDYTSEPLQASTGIPQGSPMSPILYLFYGADLLEITDDTQRDRFTAGYIDDTMLAATSATIEENVAKLEAMAIKALEWSSTHACKFDITKFQLVHFTRNQRKYQDLPVTVADHQVSPTDTAKYLGIILDRRLRWKEQVEKAMSVGTSTMLAVARLSKSTKGLPQRYAMQLYRSVVQPKVEYGLPVWYEPVRKRPGEKRKKGSVGVARKLGKVQRLAARVITGGFRTTATDVLDYHAGLPPIDIHLNQVVFNAAVRMATLPKHHPLHKAVKRCSNRYPHFHRSPIHELFQAFPEVRELETIDATPLDPTQPSDIITVIASSKEEAIEDAQRYGKEEMCVFTDGSGYKGNIGAAAWTDQGGKERSHQLCLGKSEDHTVFEGEVCGAILGLEIIAATPRITKATILLDNQAAITALKKRPPKSGQHLVKLFHTTMERLKAKRRTLRVRLAWVPGHRGVKGNEKVDGKAKGAAEGNVTPVPHHLRALTNIPRSAAAAKATYKAGVAKEWTTRWRQSKHGKRIAKFDRTPPGRQATRPYKSLPKYASSILTQLRSGHMALNQYLARFNIVDSPNCALCRVPETVDHFLFSCRRFLEERGRLRMALRRLPLTTHTLIGGRGRHGELLEYVKSTRRFPMYVGIE</sequence>
<dbReference type="SUPFAM" id="SSF56672">
    <property type="entry name" value="DNA/RNA polymerases"/>
    <property type="match status" value="1"/>
</dbReference>
<evidence type="ECO:0000313" key="4">
    <source>
        <dbReference type="EMBL" id="KAJ3476748.1"/>
    </source>
</evidence>
<feature type="domain" description="Reverse transcriptase" evidence="2">
    <location>
        <begin position="282"/>
        <end position="554"/>
    </location>
</feature>
<protein>
    <recommendedName>
        <fullName evidence="6">Reverse transcriptase</fullName>
    </recommendedName>
</protein>
<evidence type="ECO:0000259" key="3">
    <source>
        <dbReference type="PROSITE" id="PS50879"/>
    </source>
</evidence>
<feature type="region of interest" description="Disordered" evidence="1">
    <location>
        <begin position="177"/>
        <end position="196"/>
    </location>
</feature>
<dbReference type="InterPro" id="IPR000477">
    <property type="entry name" value="RT_dom"/>
</dbReference>
<gene>
    <name evidence="4" type="ORF">NLI96_g10952</name>
</gene>
<proteinExistence type="predicted"/>
<feature type="domain" description="RNase H type-1" evidence="3">
    <location>
        <begin position="758"/>
        <end position="896"/>
    </location>
</feature>
<dbReference type="GO" id="GO:0003676">
    <property type="term" value="F:nucleic acid binding"/>
    <property type="evidence" value="ECO:0007669"/>
    <property type="project" value="InterPro"/>
</dbReference>
<dbReference type="GO" id="GO:0004523">
    <property type="term" value="F:RNA-DNA hybrid ribonuclease activity"/>
    <property type="evidence" value="ECO:0007669"/>
    <property type="project" value="InterPro"/>
</dbReference>
<reference evidence="4" key="1">
    <citation type="submission" date="2022-07" db="EMBL/GenBank/DDBJ databases">
        <title>Genome Sequence of Physisporinus lineatus.</title>
        <authorList>
            <person name="Buettner E."/>
        </authorList>
    </citation>
    <scope>NUCLEOTIDE SEQUENCE</scope>
    <source>
        <strain evidence="4">VT162</strain>
    </source>
</reference>
<accession>A0AAD5UU98</accession>
<dbReference type="Pfam" id="PF00075">
    <property type="entry name" value="RNase_H"/>
    <property type="match status" value="1"/>
</dbReference>
<name>A0AAD5UU98_9APHY</name>
<dbReference type="PROSITE" id="PS50878">
    <property type="entry name" value="RT_POL"/>
    <property type="match status" value="1"/>
</dbReference>
<dbReference type="PANTHER" id="PTHR33481">
    <property type="entry name" value="REVERSE TRANSCRIPTASE"/>
    <property type="match status" value="1"/>
</dbReference>
<organism evidence="4 5">
    <name type="scientific">Meripilus lineatus</name>
    <dbReference type="NCBI Taxonomy" id="2056292"/>
    <lineage>
        <taxon>Eukaryota</taxon>
        <taxon>Fungi</taxon>
        <taxon>Dikarya</taxon>
        <taxon>Basidiomycota</taxon>
        <taxon>Agaricomycotina</taxon>
        <taxon>Agaricomycetes</taxon>
        <taxon>Polyporales</taxon>
        <taxon>Meripilaceae</taxon>
        <taxon>Meripilus</taxon>
    </lineage>
</organism>